<dbReference type="PANTHER" id="PTHR43968">
    <property type="match status" value="1"/>
</dbReference>
<dbReference type="CDD" id="cd00570">
    <property type="entry name" value="GST_N_family"/>
    <property type="match status" value="1"/>
</dbReference>
<evidence type="ECO:0000259" key="2">
    <source>
        <dbReference type="PROSITE" id="PS50405"/>
    </source>
</evidence>
<name>F8P0N3_SERL9</name>
<dbReference type="GeneID" id="18811600"/>
<dbReference type="InterPro" id="IPR036249">
    <property type="entry name" value="Thioredoxin-like_sf"/>
</dbReference>
<protein>
    <recommendedName>
        <fullName evidence="4">GST N-terminal domain-containing protein</fullName>
    </recommendedName>
</protein>
<accession>F8P0N3</accession>
<dbReference type="InterPro" id="IPR010987">
    <property type="entry name" value="Glutathione-S-Trfase_C-like"/>
</dbReference>
<dbReference type="Gene3D" id="3.40.30.10">
    <property type="entry name" value="Glutaredoxin"/>
    <property type="match status" value="1"/>
</dbReference>
<gene>
    <name evidence="3" type="ORF">SERLADRAFT_393244</name>
</gene>
<sequence length="228" mass="25108">MASPPYTIIGTPFSTFTRSITLGMTHKGLKFNQVRVTPHSETAYENHPFGFLPTLIIHEIDGKRVDLKLRESQAIARYIDRVAPEPSLHISAGDGRSIITEQMWEFVSLTGAHEFPAVEGGVVKPRVAANDEGKLTDAEIRAKIDPGVTKLRKHLALMEALMAPEGFVFGETLSWADFFLFPLLADLRAVPEGELLSDRLRQWMAKMDELDAVKATSAGTLSVGARPP</sequence>
<dbReference type="PANTHER" id="PTHR43968:SF6">
    <property type="entry name" value="GLUTATHIONE S-TRANSFERASE OMEGA"/>
    <property type="match status" value="1"/>
</dbReference>
<dbReference type="InterPro" id="IPR036282">
    <property type="entry name" value="Glutathione-S-Trfase_C_sf"/>
</dbReference>
<evidence type="ECO:0000313" key="3">
    <source>
        <dbReference type="EMBL" id="EGO22717.1"/>
    </source>
</evidence>
<evidence type="ECO:0000259" key="1">
    <source>
        <dbReference type="PROSITE" id="PS50404"/>
    </source>
</evidence>
<dbReference type="EMBL" id="GL945436">
    <property type="protein sequence ID" value="EGO22717.1"/>
    <property type="molecule type" value="Genomic_DNA"/>
</dbReference>
<dbReference type="HOGENOM" id="CLU_089382_0_0_1"/>
<feature type="domain" description="GST C-terminal" evidence="2">
    <location>
        <begin position="97"/>
        <end position="228"/>
    </location>
</feature>
<dbReference type="KEGG" id="sla:SERLADRAFT_393244"/>
<dbReference type="InterPro" id="IPR050983">
    <property type="entry name" value="GST_Omega/HSP26"/>
</dbReference>
<dbReference type="Pfam" id="PF13410">
    <property type="entry name" value="GST_C_2"/>
    <property type="match status" value="1"/>
</dbReference>
<dbReference type="SUPFAM" id="SSF52833">
    <property type="entry name" value="Thioredoxin-like"/>
    <property type="match status" value="1"/>
</dbReference>
<dbReference type="RefSeq" id="XP_007319957.1">
    <property type="nucleotide sequence ID" value="XM_007319895.1"/>
</dbReference>
<dbReference type="PROSITE" id="PS50405">
    <property type="entry name" value="GST_CTER"/>
    <property type="match status" value="1"/>
</dbReference>
<organism>
    <name type="scientific">Serpula lacrymans var. lacrymans (strain S7.9)</name>
    <name type="common">Dry rot fungus</name>
    <dbReference type="NCBI Taxonomy" id="578457"/>
    <lineage>
        <taxon>Eukaryota</taxon>
        <taxon>Fungi</taxon>
        <taxon>Dikarya</taxon>
        <taxon>Basidiomycota</taxon>
        <taxon>Agaricomycotina</taxon>
        <taxon>Agaricomycetes</taxon>
        <taxon>Agaricomycetidae</taxon>
        <taxon>Boletales</taxon>
        <taxon>Coniophorineae</taxon>
        <taxon>Serpulaceae</taxon>
        <taxon>Serpula</taxon>
    </lineage>
</organism>
<reference evidence="3" key="1">
    <citation type="submission" date="2011-04" db="EMBL/GenBank/DDBJ databases">
        <title>Evolution of plant cell wall degrading machinery underlies the functional diversity of forest fungi.</title>
        <authorList>
            <consortium name="US DOE Joint Genome Institute (JGI-PGF)"/>
            <person name="Eastwood D.C."/>
            <person name="Floudas D."/>
            <person name="Binder M."/>
            <person name="Majcherczyk A."/>
            <person name="Schneider P."/>
            <person name="Aerts A."/>
            <person name="Asiegbu F.O."/>
            <person name="Baker S.E."/>
            <person name="Barry K."/>
            <person name="Bendiksby M."/>
            <person name="Blumentritt M."/>
            <person name="Coutinho P.M."/>
            <person name="Cullen D."/>
            <person name="Cullen D."/>
            <person name="Gathman A."/>
            <person name="Goodell B."/>
            <person name="Henrissat B."/>
            <person name="Ihrmark K."/>
            <person name="Kauserud H."/>
            <person name="Kohler A."/>
            <person name="LaButti K."/>
            <person name="Lapidus A."/>
            <person name="Lavin J.L."/>
            <person name="Lee Y.-H."/>
            <person name="Lindquist E."/>
            <person name="Lilly W."/>
            <person name="Lucas S."/>
            <person name="Morin E."/>
            <person name="Murat C."/>
            <person name="Oguiza J.A."/>
            <person name="Park J."/>
            <person name="Pisabarro A.G."/>
            <person name="Riley R."/>
            <person name="Rosling A."/>
            <person name="Salamov A."/>
            <person name="Schmidt O."/>
            <person name="Schmutz J."/>
            <person name="Skrede I."/>
            <person name="Stenlid J."/>
            <person name="Wiebenga A."/>
            <person name="Xie X."/>
            <person name="Kues U."/>
            <person name="Hibbett D.S."/>
            <person name="Hoffmeister D."/>
            <person name="Hogberg N."/>
            <person name="Martin F."/>
            <person name="Grigoriev I.V."/>
            <person name="Watkinson S.C."/>
        </authorList>
    </citation>
    <scope>NUCLEOTIDE SEQUENCE</scope>
    <source>
        <strain evidence="3">S7.9</strain>
    </source>
</reference>
<dbReference type="SUPFAM" id="SSF47616">
    <property type="entry name" value="GST C-terminal domain-like"/>
    <property type="match status" value="1"/>
</dbReference>
<dbReference type="OrthoDB" id="249703at2759"/>
<dbReference type="GO" id="GO:0005737">
    <property type="term" value="C:cytoplasm"/>
    <property type="evidence" value="ECO:0007669"/>
    <property type="project" value="TreeGrafter"/>
</dbReference>
<dbReference type="Pfam" id="PF13417">
    <property type="entry name" value="GST_N_3"/>
    <property type="match status" value="1"/>
</dbReference>
<dbReference type="CDD" id="cd00299">
    <property type="entry name" value="GST_C_family"/>
    <property type="match status" value="1"/>
</dbReference>
<dbReference type="InterPro" id="IPR004045">
    <property type="entry name" value="Glutathione_S-Trfase_N"/>
</dbReference>
<dbReference type="Gene3D" id="1.20.1050.10">
    <property type="match status" value="1"/>
</dbReference>
<dbReference type="PROSITE" id="PS50404">
    <property type="entry name" value="GST_NTER"/>
    <property type="match status" value="1"/>
</dbReference>
<proteinExistence type="predicted"/>
<feature type="domain" description="GST N-terminal" evidence="1">
    <location>
        <begin position="4"/>
        <end position="87"/>
    </location>
</feature>
<dbReference type="AlphaFoldDB" id="F8P0N3"/>
<evidence type="ECO:0008006" key="4">
    <source>
        <dbReference type="Google" id="ProtNLM"/>
    </source>
</evidence>
<dbReference type="Proteomes" id="UP000008064">
    <property type="component" value="Unassembled WGS sequence"/>
</dbReference>